<dbReference type="InterPro" id="IPR032466">
    <property type="entry name" value="Metal_Hydrolase"/>
</dbReference>
<feature type="binding site" evidence="3">
    <location>
        <position position="152"/>
    </location>
    <ligand>
        <name>a divalent metal cation</name>
        <dbReference type="ChEBI" id="CHEBI:60240"/>
        <label>2</label>
    </ligand>
</feature>
<dbReference type="EMBL" id="CP159485">
    <property type="protein sequence ID" value="XCI27875.1"/>
    <property type="molecule type" value="Genomic_DNA"/>
</dbReference>
<feature type="binding site" evidence="3">
    <location>
        <position position="39"/>
    </location>
    <ligand>
        <name>a divalent metal cation</name>
        <dbReference type="ChEBI" id="CHEBI:60240"/>
        <label>1</label>
    </ligand>
</feature>
<evidence type="ECO:0000313" key="5">
    <source>
        <dbReference type="EMBL" id="XCI27875.1"/>
    </source>
</evidence>
<dbReference type="Pfam" id="PF02126">
    <property type="entry name" value="PTE"/>
    <property type="match status" value="1"/>
</dbReference>
<name>A0AAU8HQQ8_9FIRM</name>
<comment type="cofactor">
    <cofactor evidence="3">
        <name>a divalent metal cation</name>
        <dbReference type="ChEBI" id="CHEBI:60240"/>
    </cofactor>
    <text evidence="3">Binds 2 divalent metal cations per subunit.</text>
</comment>
<dbReference type="PANTHER" id="PTHR10819:SF3">
    <property type="entry name" value="PHOSPHOTRIESTERASE-RELATED PROTEIN"/>
    <property type="match status" value="1"/>
</dbReference>
<proteinExistence type="inferred from homology"/>
<feature type="binding site" evidence="3">
    <location>
        <position position="185"/>
    </location>
    <ligand>
        <name>a divalent metal cation</name>
        <dbReference type="ChEBI" id="CHEBI:60240"/>
        <label>2</label>
    </ligand>
</feature>
<comment type="similarity">
    <text evidence="4">Belongs to the metallo-dependent hydrolases superfamily. Phosphotriesterase family.</text>
</comment>
<dbReference type="Gene3D" id="3.20.20.140">
    <property type="entry name" value="Metal-dependent hydrolases"/>
    <property type="match status" value="1"/>
</dbReference>
<organism evidence="5">
    <name type="scientific">Proteinivorax hydrogeniformans</name>
    <dbReference type="NCBI Taxonomy" id="1826727"/>
    <lineage>
        <taxon>Bacteria</taxon>
        <taxon>Bacillati</taxon>
        <taxon>Bacillota</taxon>
        <taxon>Clostridia</taxon>
        <taxon>Eubacteriales</taxon>
        <taxon>Proteinivoracaceae</taxon>
        <taxon>Proteinivorax</taxon>
    </lineage>
</organism>
<dbReference type="PROSITE" id="PS51347">
    <property type="entry name" value="PHOSPHOTRIESTERASE_2"/>
    <property type="match status" value="1"/>
</dbReference>
<dbReference type="SUPFAM" id="SSF51556">
    <property type="entry name" value="Metallo-dependent hydrolases"/>
    <property type="match status" value="1"/>
</dbReference>
<dbReference type="GO" id="GO:0016787">
    <property type="term" value="F:hydrolase activity"/>
    <property type="evidence" value="ECO:0007669"/>
    <property type="project" value="UniProtKB-KW"/>
</dbReference>
<comment type="caution">
    <text evidence="4">Lacks conserved residue(s) required for the propagation of feature annotation.</text>
</comment>
<reference evidence="5" key="1">
    <citation type="journal article" date="2018" name="Antonie Van Leeuwenhoek">
        <title>Proteinivorax hydrogeniformans sp. nov., an anaerobic, haloalkaliphilic bacterium fermenting proteinaceous compounds with high hydrogen production.</title>
        <authorList>
            <person name="Boltyanskaya Y."/>
            <person name="Detkova E."/>
            <person name="Pimenov N."/>
            <person name="Kevbrin V."/>
        </authorList>
    </citation>
    <scope>NUCLEOTIDE SEQUENCE</scope>
    <source>
        <strain evidence="5">Z-710</strain>
    </source>
</reference>
<feature type="binding site" evidence="3">
    <location>
        <position position="41"/>
    </location>
    <ligand>
        <name>a divalent metal cation</name>
        <dbReference type="ChEBI" id="CHEBI:60240"/>
        <label>1</label>
    </ligand>
</feature>
<evidence type="ECO:0000256" key="3">
    <source>
        <dbReference type="PIRSR" id="PIRSR601559-52"/>
    </source>
</evidence>
<keyword evidence="1 3" id="KW-0479">Metal-binding</keyword>
<evidence type="ECO:0000256" key="4">
    <source>
        <dbReference type="PROSITE-ProRule" id="PRU00679"/>
    </source>
</evidence>
<dbReference type="PANTHER" id="PTHR10819">
    <property type="entry name" value="PHOSPHOTRIESTERASE-RELATED"/>
    <property type="match status" value="1"/>
</dbReference>
<protein>
    <submittedName>
        <fullName evidence="5">Phosphotriesterase-related protein</fullName>
    </submittedName>
</protein>
<dbReference type="CDD" id="cd00530">
    <property type="entry name" value="PTE"/>
    <property type="match status" value="1"/>
</dbReference>
<dbReference type="AlphaFoldDB" id="A0AAU8HQQ8"/>
<gene>
    <name evidence="5" type="ORF">PRVXH_001799</name>
</gene>
<feature type="binding site" evidence="3">
    <location>
        <position position="270"/>
    </location>
    <ligand>
        <name>a divalent metal cation</name>
        <dbReference type="ChEBI" id="CHEBI:60240"/>
        <label>1</label>
    </ligand>
</feature>
<accession>A0AAU8HQQ8</accession>
<feature type="binding site" evidence="3">
    <location>
        <position position="152"/>
    </location>
    <ligand>
        <name>a divalent metal cation</name>
        <dbReference type="ChEBI" id="CHEBI:60240"/>
        <label>1</label>
    </ligand>
</feature>
<dbReference type="GO" id="GO:0008270">
    <property type="term" value="F:zinc ion binding"/>
    <property type="evidence" value="ECO:0007669"/>
    <property type="project" value="InterPro"/>
</dbReference>
<keyword evidence="2" id="KW-0378">Hydrolase</keyword>
<evidence type="ECO:0000256" key="1">
    <source>
        <dbReference type="ARBA" id="ARBA00022723"/>
    </source>
</evidence>
<dbReference type="PIRSF" id="PIRSF016839">
    <property type="entry name" value="PhP"/>
    <property type="match status" value="1"/>
</dbReference>
<dbReference type="InterPro" id="IPR001559">
    <property type="entry name" value="Phosphotriesterase"/>
</dbReference>
<sequence length="320" mass="35909">MIITVIMIWDLLDKGEDKMVIQTVDGAICEDRLGKTYIHEHLKIDLSKHKGSDDTNFNDLEAVIEEMKTLKSKGVNSIVEVTNRGMGQDIAAMQKVSRQCQLNIIASTGFYKEPYLPDYFYTMTEKELAKLLVKDILEGIDKTGVKAHVIGEVGTGKENISDEEAKIFGIAIAAHLETGRPISTHTTLGNLALQQLKILSDSQVDLQKVVIGHLDLNCDKDYHLRVADSGCYMAFDTIGKTSYQLDGKRAEHIKILIDRGHVNQIMLSQDITRKSHLQSRGGIGYNYLMDTFVPMLREVGVRETEIDQMLIDNPKRFLAI</sequence>
<dbReference type="RefSeq" id="WP_353892453.1">
    <property type="nucleotide sequence ID" value="NZ_CP159485.1"/>
</dbReference>
<feature type="binding site" evidence="3">
    <location>
        <position position="213"/>
    </location>
    <ligand>
        <name>a divalent metal cation</name>
        <dbReference type="ChEBI" id="CHEBI:60240"/>
        <label>2</label>
    </ligand>
</feature>
<reference evidence="5" key="2">
    <citation type="submission" date="2024-06" db="EMBL/GenBank/DDBJ databases">
        <authorList>
            <person name="Petrova K.O."/>
            <person name="Toshchakov S.V."/>
            <person name="Boltjanskaja Y.V."/>
            <person name="Kevbrin V.V."/>
        </authorList>
    </citation>
    <scope>NUCLEOTIDE SEQUENCE</scope>
    <source>
        <strain evidence="5">Z-710</strain>
    </source>
</reference>
<evidence type="ECO:0000256" key="2">
    <source>
        <dbReference type="ARBA" id="ARBA00022801"/>
    </source>
</evidence>